<protein>
    <recommendedName>
        <fullName evidence="1">protein acetyllysine N-acetyltransferase</fullName>
        <ecNumber evidence="1">2.3.1.286</ecNumber>
    </recommendedName>
</protein>
<dbReference type="GO" id="GO:0070403">
    <property type="term" value="F:NAD+ binding"/>
    <property type="evidence" value="ECO:0007669"/>
    <property type="project" value="InterPro"/>
</dbReference>
<dbReference type="InterPro" id="IPR026590">
    <property type="entry name" value="Ssirtuin_cat_dom"/>
</dbReference>
<keyword evidence="2" id="KW-0808">Transferase</keyword>
<reference evidence="7" key="1">
    <citation type="submission" date="2019-05" db="EMBL/GenBank/DDBJ databases">
        <title>Flavobacterium profundi sp. nov., isolated from a deep-sea seamount.</title>
        <authorList>
            <person name="Zhang D.-C."/>
        </authorList>
    </citation>
    <scope>NUCLEOTIDE SEQUENCE [LARGE SCALE GENOMIC DNA]</scope>
    <source>
        <strain evidence="7">TP390</strain>
    </source>
</reference>
<dbReference type="InterPro" id="IPR026591">
    <property type="entry name" value="Sirtuin_cat_small_dom_sf"/>
</dbReference>
<evidence type="ECO:0000313" key="7">
    <source>
        <dbReference type="Proteomes" id="UP000431264"/>
    </source>
</evidence>
<gene>
    <name evidence="6" type="ORF">GOQ30_11020</name>
</gene>
<name>A0A6I4IM26_9FLAO</name>
<dbReference type="InterPro" id="IPR029035">
    <property type="entry name" value="DHS-like_NAD/FAD-binding_dom"/>
</dbReference>
<dbReference type="PANTHER" id="PTHR11085:SF4">
    <property type="entry name" value="NAD-DEPENDENT PROTEIN DEACYLASE"/>
    <property type="match status" value="1"/>
</dbReference>
<dbReference type="PANTHER" id="PTHR11085">
    <property type="entry name" value="NAD-DEPENDENT PROTEIN DEACYLASE SIRTUIN-5, MITOCHONDRIAL-RELATED"/>
    <property type="match status" value="1"/>
</dbReference>
<dbReference type="EC" id="2.3.1.286" evidence="1"/>
<dbReference type="InterPro" id="IPR003000">
    <property type="entry name" value="Sirtuin"/>
</dbReference>
<accession>A0A6I4IM26</accession>
<feature type="domain" description="Deacetylase sirtuin-type" evidence="5">
    <location>
        <begin position="1"/>
        <end position="229"/>
    </location>
</feature>
<dbReference type="GO" id="GO:0017136">
    <property type="term" value="F:histone deacetylase activity, NAD-dependent"/>
    <property type="evidence" value="ECO:0007669"/>
    <property type="project" value="TreeGrafter"/>
</dbReference>
<keyword evidence="3" id="KW-0520">NAD</keyword>
<dbReference type="SUPFAM" id="SSF52467">
    <property type="entry name" value="DHS-like NAD/FAD-binding domain"/>
    <property type="match status" value="1"/>
</dbReference>
<evidence type="ECO:0000256" key="2">
    <source>
        <dbReference type="ARBA" id="ARBA00022679"/>
    </source>
</evidence>
<dbReference type="Proteomes" id="UP000431264">
    <property type="component" value="Unassembled WGS sequence"/>
</dbReference>
<dbReference type="InterPro" id="IPR050134">
    <property type="entry name" value="NAD-dep_sirtuin_deacylases"/>
</dbReference>
<dbReference type="Pfam" id="PF02146">
    <property type="entry name" value="SIR2"/>
    <property type="match status" value="1"/>
</dbReference>
<evidence type="ECO:0000313" key="6">
    <source>
        <dbReference type="EMBL" id="MVO09691.1"/>
    </source>
</evidence>
<evidence type="ECO:0000256" key="1">
    <source>
        <dbReference type="ARBA" id="ARBA00012928"/>
    </source>
</evidence>
<sequence>MKKIAILTGAGISAESGIQTFRDANGLWHNHKVEDVASPEGWRKNRELVLEFYNLRRQQLKQVVPNQAHHLVKQLEDHFEVQIITQNIDDLHERAGSTHILHLHGELNKMCSSLNRKITYDCFDDIKIGDKAEDGSQLRPDIVWFGEEVPLYPVAIEMVKQADIFMVIGTSLQVYPAANLLNFIKDDAQLIIINPDHDGGNYGGRAIYIKEKATIGMQKVFDVLIKGGD</sequence>
<evidence type="ECO:0000259" key="5">
    <source>
        <dbReference type="PROSITE" id="PS50305"/>
    </source>
</evidence>
<dbReference type="AlphaFoldDB" id="A0A6I4IM26"/>
<dbReference type="PROSITE" id="PS50305">
    <property type="entry name" value="SIRTUIN"/>
    <property type="match status" value="1"/>
</dbReference>
<dbReference type="EMBL" id="WQLW01000008">
    <property type="protein sequence ID" value="MVO09691.1"/>
    <property type="molecule type" value="Genomic_DNA"/>
</dbReference>
<organism evidence="6 7">
    <name type="scientific">Flavobacterium profundi</name>
    <dbReference type="NCBI Taxonomy" id="1774945"/>
    <lineage>
        <taxon>Bacteria</taxon>
        <taxon>Pseudomonadati</taxon>
        <taxon>Bacteroidota</taxon>
        <taxon>Flavobacteriia</taxon>
        <taxon>Flavobacteriales</taxon>
        <taxon>Flavobacteriaceae</taxon>
        <taxon>Flavobacterium</taxon>
    </lineage>
</organism>
<evidence type="ECO:0000256" key="4">
    <source>
        <dbReference type="PROSITE-ProRule" id="PRU00236"/>
    </source>
</evidence>
<comment type="caution">
    <text evidence="6">The sequence shown here is derived from an EMBL/GenBank/DDBJ whole genome shotgun (WGS) entry which is preliminary data.</text>
</comment>
<keyword evidence="7" id="KW-1185">Reference proteome</keyword>
<comment type="caution">
    <text evidence="4">Lacks conserved residue(s) required for the propagation of feature annotation.</text>
</comment>
<dbReference type="Gene3D" id="3.40.50.1220">
    <property type="entry name" value="TPP-binding domain"/>
    <property type="match status" value="1"/>
</dbReference>
<dbReference type="OrthoDB" id="9800582at2"/>
<evidence type="ECO:0000256" key="3">
    <source>
        <dbReference type="ARBA" id="ARBA00023027"/>
    </source>
</evidence>
<proteinExistence type="predicted"/>
<dbReference type="RefSeq" id="WP_140998071.1">
    <property type="nucleotide sequence ID" value="NZ_VDCZ01000008.1"/>
</dbReference>
<dbReference type="Gene3D" id="3.30.1600.10">
    <property type="entry name" value="SIR2/SIRT2 'Small Domain"/>
    <property type="match status" value="1"/>
</dbReference>